<comment type="caution">
    <text evidence="2">The sequence shown here is derived from an EMBL/GenBank/DDBJ whole genome shotgun (WGS) entry which is preliminary data.</text>
</comment>
<dbReference type="RefSeq" id="WP_084791964.1">
    <property type="nucleotide sequence ID" value="NZ_CAJZAF010000023.1"/>
</dbReference>
<evidence type="ECO:0008006" key="4">
    <source>
        <dbReference type="Google" id="ProtNLM"/>
    </source>
</evidence>
<dbReference type="InterPro" id="IPR021738">
    <property type="entry name" value="DUF3309"/>
</dbReference>
<keyword evidence="3" id="KW-1185">Reference proteome</keyword>
<dbReference type="EMBL" id="CAJZAF010000023">
    <property type="protein sequence ID" value="CAG9179014.1"/>
    <property type="molecule type" value="Genomic_DNA"/>
</dbReference>
<evidence type="ECO:0000313" key="3">
    <source>
        <dbReference type="Proteomes" id="UP000701702"/>
    </source>
</evidence>
<dbReference type="Pfam" id="PF11752">
    <property type="entry name" value="DUF3309"/>
    <property type="match status" value="1"/>
</dbReference>
<name>A0ABM8XGE9_9BURK</name>
<keyword evidence="1" id="KW-0472">Membrane</keyword>
<reference evidence="2 3" key="1">
    <citation type="submission" date="2021-08" db="EMBL/GenBank/DDBJ databases">
        <authorList>
            <person name="Peeters C."/>
        </authorList>
    </citation>
    <scope>NUCLEOTIDE SEQUENCE [LARGE SCALE GENOMIC DNA]</scope>
    <source>
        <strain evidence="2 3">LMG 23994</strain>
    </source>
</reference>
<evidence type="ECO:0000313" key="2">
    <source>
        <dbReference type="EMBL" id="CAG9179014.1"/>
    </source>
</evidence>
<accession>A0ABM8XGE9</accession>
<organism evidence="2 3">
    <name type="scientific">Cupriavidus pinatubonensis</name>
    <dbReference type="NCBI Taxonomy" id="248026"/>
    <lineage>
        <taxon>Bacteria</taxon>
        <taxon>Pseudomonadati</taxon>
        <taxon>Pseudomonadota</taxon>
        <taxon>Betaproteobacteria</taxon>
        <taxon>Burkholderiales</taxon>
        <taxon>Burkholderiaceae</taxon>
        <taxon>Cupriavidus</taxon>
    </lineage>
</organism>
<evidence type="ECO:0000256" key="1">
    <source>
        <dbReference type="SAM" id="Phobius"/>
    </source>
</evidence>
<keyword evidence="1" id="KW-0812">Transmembrane</keyword>
<feature type="transmembrane region" description="Helical" evidence="1">
    <location>
        <begin position="28"/>
        <end position="49"/>
    </location>
</feature>
<protein>
    <recommendedName>
        <fullName evidence="4">DUF3309 domain-containing protein</fullName>
    </recommendedName>
</protein>
<keyword evidence="1" id="KW-1133">Transmembrane helix</keyword>
<proteinExistence type="predicted"/>
<dbReference type="Proteomes" id="UP000701702">
    <property type="component" value="Unassembled WGS sequence"/>
</dbReference>
<sequence>MGIGTILLILLILLLVGALPAWPYSSGWGYWPSGGLGLIVLIVALLVVLGRI</sequence>
<gene>
    <name evidence="2" type="ORF">LMG23994_04063</name>
</gene>